<dbReference type="EMBL" id="WJBH02000003">
    <property type="protein sequence ID" value="KAI9560689.1"/>
    <property type="molecule type" value="Genomic_DNA"/>
</dbReference>
<protein>
    <submittedName>
        <fullName evidence="1">Uncharacterized protein</fullName>
    </submittedName>
</protein>
<organism evidence="1 2">
    <name type="scientific">Daphnia sinensis</name>
    <dbReference type="NCBI Taxonomy" id="1820382"/>
    <lineage>
        <taxon>Eukaryota</taxon>
        <taxon>Metazoa</taxon>
        <taxon>Ecdysozoa</taxon>
        <taxon>Arthropoda</taxon>
        <taxon>Crustacea</taxon>
        <taxon>Branchiopoda</taxon>
        <taxon>Diplostraca</taxon>
        <taxon>Cladocera</taxon>
        <taxon>Anomopoda</taxon>
        <taxon>Daphniidae</taxon>
        <taxon>Daphnia</taxon>
        <taxon>Daphnia similis group</taxon>
    </lineage>
</organism>
<keyword evidence="2" id="KW-1185">Reference proteome</keyword>
<dbReference type="Proteomes" id="UP000820818">
    <property type="component" value="Linkage Group LG3"/>
</dbReference>
<reference evidence="1 2" key="1">
    <citation type="submission" date="2022-05" db="EMBL/GenBank/DDBJ databases">
        <title>A multi-omics perspective on studying reproductive biology in Daphnia sinensis.</title>
        <authorList>
            <person name="Jia J."/>
        </authorList>
    </citation>
    <scope>NUCLEOTIDE SEQUENCE [LARGE SCALE GENOMIC DNA]</scope>
    <source>
        <strain evidence="1 2">WSL</strain>
    </source>
</reference>
<evidence type="ECO:0000313" key="1">
    <source>
        <dbReference type="EMBL" id="KAI9560689.1"/>
    </source>
</evidence>
<proteinExistence type="predicted"/>
<dbReference type="AlphaFoldDB" id="A0AAD5KU82"/>
<gene>
    <name evidence="1" type="ORF">GHT06_011639</name>
</gene>
<accession>A0AAD5KU82</accession>
<evidence type="ECO:0000313" key="2">
    <source>
        <dbReference type="Proteomes" id="UP000820818"/>
    </source>
</evidence>
<name>A0AAD5KU82_9CRUS</name>
<comment type="caution">
    <text evidence="1">The sequence shown here is derived from an EMBL/GenBank/DDBJ whole genome shotgun (WGS) entry which is preliminary data.</text>
</comment>
<sequence length="103" mass="11994">MEKPPVNVVEKLKSTEELSKLISKNFAQVIRFSSNQDLKESCLSLLGVNNAYEAEKVIYQQLSEWKKKPSTEKRSSVFQIPAQKFEVDSRLTKMIRNDLEDWE</sequence>